<dbReference type="STRING" id="1331196.A0A1B9IN18"/>
<feature type="domain" description="CoA-binding" evidence="1">
    <location>
        <begin position="18"/>
        <end position="130"/>
    </location>
</feature>
<dbReference type="PANTHER" id="PTHR33303">
    <property type="entry name" value="CYTOPLASMIC PROTEIN-RELATED"/>
    <property type="match status" value="1"/>
</dbReference>
<reference evidence="2 3" key="1">
    <citation type="submission" date="2013-07" db="EMBL/GenBank/DDBJ databases">
        <title>The Genome Sequence of Kwoniella mangroviensis CBS10435.</title>
        <authorList>
            <consortium name="The Broad Institute Genome Sequencing Platform"/>
            <person name="Cuomo C."/>
            <person name="Litvintseva A."/>
            <person name="Chen Y."/>
            <person name="Heitman J."/>
            <person name="Sun S."/>
            <person name="Springer D."/>
            <person name="Dromer F."/>
            <person name="Young S.K."/>
            <person name="Zeng Q."/>
            <person name="Gargeya S."/>
            <person name="Fitzgerald M."/>
            <person name="Abouelleil A."/>
            <person name="Alvarado L."/>
            <person name="Berlin A.M."/>
            <person name="Chapman S.B."/>
            <person name="Dewar J."/>
            <person name="Goldberg J."/>
            <person name="Griggs A."/>
            <person name="Gujja S."/>
            <person name="Hansen M."/>
            <person name="Howarth C."/>
            <person name="Imamovic A."/>
            <person name="Larimer J."/>
            <person name="McCowan C."/>
            <person name="Murphy C."/>
            <person name="Pearson M."/>
            <person name="Priest M."/>
            <person name="Roberts A."/>
            <person name="Saif S."/>
            <person name="Shea T."/>
            <person name="Sykes S."/>
            <person name="Wortman J."/>
            <person name="Nusbaum C."/>
            <person name="Birren B."/>
        </authorList>
    </citation>
    <scope>NUCLEOTIDE SEQUENCE [LARGE SCALE GENOMIC DNA]</scope>
    <source>
        <strain evidence="2 3">CBS 10435</strain>
    </source>
</reference>
<dbReference type="OrthoDB" id="5138418at2759"/>
<dbReference type="InterPro" id="IPR036291">
    <property type="entry name" value="NAD(P)-bd_dom_sf"/>
</dbReference>
<organism evidence="2 3">
    <name type="scientific">Kwoniella mangroviensis CBS 10435</name>
    <dbReference type="NCBI Taxonomy" id="1331196"/>
    <lineage>
        <taxon>Eukaryota</taxon>
        <taxon>Fungi</taxon>
        <taxon>Dikarya</taxon>
        <taxon>Basidiomycota</taxon>
        <taxon>Agaricomycotina</taxon>
        <taxon>Tremellomycetes</taxon>
        <taxon>Tremellales</taxon>
        <taxon>Cryptococcaceae</taxon>
        <taxon>Kwoniella</taxon>
    </lineage>
</organism>
<proteinExistence type="predicted"/>
<dbReference type="SUPFAM" id="SSF51735">
    <property type="entry name" value="NAD(P)-binding Rossmann-fold domains"/>
    <property type="match status" value="1"/>
</dbReference>
<keyword evidence="3" id="KW-1185">Reference proteome</keyword>
<dbReference type="AlphaFoldDB" id="A0A1B9IN18"/>
<dbReference type="EMBL" id="KI669464">
    <property type="protein sequence ID" value="OCF56965.1"/>
    <property type="molecule type" value="Genomic_DNA"/>
</dbReference>
<dbReference type="InterPro" id="IPR003781">
    <property type="entry name" value="CoA-bd"/>
</dbReference>
<protein>
    <recommendedName>
        <fullName evidence="1">CoA-binding domain-containing protein</fullName>
    </recommendedName>
</protein>
<evidence type="ECO:0000313" key="3">
    <source>
        <dbReference type="Proteomes" id="UP000092583"/>
    </source>
</evidence>
<dbReference type="Proteomes" id="UP000092583">
    <property type="component" value="Unassembled WGS sequence"/>
</dbReference>
<dbReference type="Gene3D" id="3.40.50.720">
    <property type="entry name" value="NAD(P)-binding Rossmann-like Domain"/>
    <property type="match status" value="1"/>
</dbReference>
<dbReference type="PANTHER" id="PTHR33303:SF2">
    <property type="entry name" value="COA-BINDING DOMAIN-CONTAINING PROTEIN"/>
    <property type="match status" value="1"/>
</dbReference>
<gene>
    <name evidence="2" type="ORF">L486_05821</name>
</gene>
<sequence length="162" mass="18417">MSPSPVTEGMRYFLKAEKFAVIGRTMNDRSRWDNKILRWYQQRNFPVTAVRPNKPSEEVEGLSLLTEPTQMPDLPSTSISIIINPLVGIGILKSLYPTPPDPNREPRSIWFQPGADSEEIWEYVKQRGLEDRVIGKGACVYRDGDGILDLIKDEEKEGKGKL</sequence>
<accession>A0A1B9IN18</accession>
<name>A0A1B9IN18_9TREE</name>
<evidence type="ECO:0000313" key="2">
    <source>
        <dbReference type="EMBL" id="OCF56965.1"/>
    </source>
</evidence>
<dbReference type="Pfam" id="PF13380">
    <property type="entry name" value="CoA_binding_2"/>
    <property type="match status" value="1"/>
</dbReference>
<reference evidence="3" key="2">
    <citation type="submission" date="2013-12" db="EMBL/GenBank/DDBJ databases">
        <title>Evolution of pathogenesis and genome organization in the Tremellales.</title>
        <authorList>
            <person name="Cuomo C."/>
            <person name="Litvintseva A."/>
            <person name="Heitman J."/>
            <person name="Chen Y."/>
            <person name="Sun S."/>
            <person name="Springer D."/>
            <person name="Dromer F."/>
            <person name="Young S."/>
            <person name="Zeng Q."/>
            <person name="Chapman S."/>
            <person name="Gujja S."/>
            <person name="Saif S."/>
            <person name="Birren B."/>
        </authorList>
    </citation>
    <scope>NUCLEOTIDE SEQUENCE [LARGE SCALE GENOMIC DNA]</scope>
    <source>
        <strain evidence="3">CBS 10435</strain>
    </source>
</reference>
<evidence type="ECO:0000259" key="1">
    <source>
        <dbReference type="Pfam" id="PF13380"/>
    </source>
</evidence>